<evidence type="ECO:0000313" key="1">
    <source>
        <dbReference type="EMBL" id="CAE0260914.1"/>
    </source>
</evidence>
<gene>
    <name evidence="1" type="ORF">PBIL07802_LOCUS23203</name>
</gene>
<accession>A0A7S3DKL7</accession>
<dbReference type="AlphaFoldDB" id="A0A7S3DKL7"/>
<name>A0A7S3DKL7_9EUKA</name>
<proteinExistence type="predicted"/>
<protein>
    <submittedName>
        <fullName evidence="1">Uncharacterized protein</fullName>
    </submittedName>
</protein>
<organism evidence="1">
    <name type="scientific">Palpitomonas bilix</name>
    <dbReference type="NCBI Taxonomy" id="652834"/>
    <lineage>
        <taxon>Eukaryota</taxon>
        <taxon>Eukaryota incertae sedis</taxon>
    </lineage>
</organism>
<sequence>MASRSPPVSSFSINGGYQAVLDDDLFPEKGTVMISYIPEQVHYVQDSEIFEPRDGKVSLRSIEDRFSICRVRLAHDEKTLFVPDDEGLVFVEPWARRYQGEIQVTGEPKRQCCSCAIQ</sequence>
<reference evidence="1" key="1">
    <citation type="submission" date="2021-01" db="EMBL/GenBank/DDBJ databases">
        <authorList>
            <person name="Corre E."/>
            <person name="Pelletier E."/>
            <person name="Niang G."/>
            <person name="Scheremetjew M."/>
            <person name="Finn R."/>
            <person name="Kale V."/>
            <person name="Holt S."/>
            <person name="Cochrane G."/>
            <person name="Meng A."/>
            <person name="Brown T."/>
            <person name="Cohen L."/>
        </authorList>
    </citation>
    <scope>NUCLEOTIDE SEQUENCE</scope>
    <source>
        <strain evidence="1">NIES-2562</strain>
    </source>
</reference>
<dbReference type="EMBL" id="HBIB01035793">
    <property type="protein sequence ID" value="CAE0260914.1"/>
    <property type="molecule type" value="Transcribed_RNA"/>
</dbReference>